<dbReference type="SUPFAM" id="SSF56784">
    <property type="entry name" value="HAD-like"/>
    <property type="match status" value="1"/>
</dbReference>
<dbReference type="InterPro" id="IPR023198">
    <property type="entry name" value="PGP-like_dom2"/>
</dbReference>
<dbReference type="InterPro" id="IPR036412">
    <property type="entry name" value="HAD-like_sf"/>
</dbReference>
<evidence type="ECO:0000313" key="2">
    <source>
        <dbReference type="Proteomes" id="UP001379949"/>
    </source>
</evidence>
<dbReference type="RefSeq" id="WP_341567417.1">
    <property type="nucleotide sequence ID" value="NZ_JBAKAR010000008.1"/>
</dbReference>
<gene>
    <name evidence="1" type="ORF">V6242_11310</name>
</gene>
<proteinExistence type="predicted"/>
<dbReference type="PANTHER" id="PTHR43434">
    <property type="entry name" value="PHOSPHOGLYCOLATE PHOSPHATASE"/>
    <property type="match status" value="1"/>
</dbReference>
<dbReference type="SFLD" id="SFLDG01135">
    <property type="entry name" value="C1.5.6:_HAD__Beta-PGM__Phospha"/>
    <property type="match status" value="1"/>
</dbReference>
<keyword evidence="1" id="KW-0378">Hydrolase</keyword>
<dbReference type="InterPro" id="IPR041492">
    <property type="entry name" value="HAD_2"/>
</dbReference>
<sequence length="217" mass="24125">MVKLVIFDWDGTLFDSIAGICNSMLEAGARVDAPKRHFDDIKNIIGLSLDTAVQTVWPELDDAHRTRLTEHYKQIYVDQDQTPPNAYDGVFELLGTLRQSGLALAVATGKTRRGLNRVMGLTKTNDFFTTSRCADEALSKPHPLMLEQILEELELTPDDAIMIGDTEYDLNMATNAGMRSVGVTYGAHHQERLQACNPHAIINDIRQLTSILGLTKQ</sequence>
<dbReference type="NCBIfam" id="TIGR01509">
    <property type="entry name" value="HAD-SF-IA-v3"/>
    <property type="match status" value="1"/>
</dbReference>
<dbReference type="PANTHER" id="PTHR43434:SF24">
    <property type="entry name" value="HYDROLASE-RELATED"/>
    <property type="match status" value="1"/>
</dbReference>
<accession>A0ABU9G5H2</accession>
<dbReference type="InterPro" id="IPR023214">
    <property type="entry name" value="HAD_sf"/>
</dbReference>
<dbReference type="Proteomes" id="UP001379949">
    <property type="component" value="Unassembled WGS sequence"/>
</dbReference>
<dbReference type="InterPro" id="IPR006439">
    <property type="entry name" value="HAD-SF_hydro_IA"/>
</dbReference>
<dbReference type="InterPro" id="IPR050155">
    <property type="entry name" value="HAD-like_hydrolase_sf"/>
</dbReference>
<organism evidence="1 2">
    <name type="scientific">Marinomonas arenicola</name>
    <dbReference type="NCBI Taxonomy" id="569601"/>
    <lineage>
        <taxon>Bacteria</taxon>
        <taxon>Pseudomonadati</taxon>
        <taxon>Pseudomonadota</taxon>
        <taxon>Gammaproteobacteria</taxon>
        <taxon>Oceanospirillales</taxon>
        <taxon>Oceanospirillaceae</taxon>
        <taxon>Marinomonas</taxon>
    </lineage>
</organism>
<dbReference type="NCBIfam" id="TIGR01549">
    <property type="entry name" value="HAD-SF-IA-v1"/>
    <property type="match status" value="1"/>
</dbReference>
<reference evidence="1 2" key="1">
    <citation type="submission" date="2024-02" db="EMBL/GenBank/DDBJ databases">
        <title>Bacteria isolated from the canopy kelp, Nereocystis luetkeana.</title>
        <authorList>
            <person name="Pfister C.A."/>
            <person name="Younker I.T."/>
            <person name="Light S.H."/>
        </authorList>
    </citation>
    <scope>NUCLEOTIDE SEQUENCE [LARGE SCALE GENOMIC DNA]</scope>
    <source>
        <strain evidence="1 2">TI.4.07</strain>
    </source>
</reference>
<dbReference type="SFLD" id="SFLDS00003">
    <property type="entry name" value="Haloacid_Dehalogenase"/>
    <property type="match status" value="1"/>
</dbReference>
<name>A0ABU9G5H2_9GAMM</name>
<dbReference type="GO" id="GO:0016787">
    <property type="term" value="F:hydrolase activity"/>
    <property type="evidence" value="ECO:0007669"/>
    <property type="project" value="UniProtKB-KW"/>
</dbReference>
<protein>
    <submittedName>
        <fullName evidence="1">HAD-IA family hydrolase</fullName>
    </submittedName>
</protein>
<dbReference type="Gene3D" id="1.10.150.240">
    <property type="entry name" value="Putative phosphatase, domain 2"/>
    <property type="match status" value="1"/>
</dbReference>
<comment type="caution">
    <text evidence="1">The sequence shown here is derived from an EMBL/GenBank/DDBJ whole genome shotgun (WGS) entry which is preliminary data.</text>
</comment>
<dbReference type="Gene3D" id="3.40.50.1000">
    <property type="entry name" value="HAD superfamily/HAD-like"/>
    <property type="match status" value="1"/>
</dbReference>
<keyword evidence="2" id="KW-1185">Reference proteome</keyword>
<evidence type="ECO:0000313" key="1">
    <source>
        <dbReference type="EMBL" id="MEL0613735.1"/>
    </source>
</evidence>
<dbReference type="SFLD" id="SFLDG01129">
    <property type="entry name" value="C1.5:_HAD__Beta-PGM__Phosphata"/>
    <property type="match status" value="1"/>
</dbReference>
<dbReference type="EMBL" id="JBAKAR010000008">
    <property type="protein sequence ID" value="MEL0613735.1"/>
    <property type="molecule type" value="Genomic_DNA"/>
</dbReference>
<dbReference type="Pfam" id="PF13419">
    <property type="entry name" value="HAD_2"/>
    <property type="match status" value="1"/>
</dbReference>